<proteinExistence type="predicted"/>
<evidence type="ECO:0000256" key="1">
    <source>
        <dbReference type="SAM" id="MobiDB-lite"/>
    </source>
</evidence>
<dbReference type="InterPro" id="IPR012340">
    <property type="entry name" value="NA-bd_OB-fold"/>
</dbReference>
<feature type="compositionally biased region" description="Basic and acidic residues" evidence="1">
    <location>
        <begin position="93"/>
        <end position="113"/>
    </location>
</feature>
<comment type="caution">
    <text evidence="2">The sequence shown here is derived from an EMBL/GenBank/DDBJ whole genome shotgun (WGS) entry which is preliminary data.</text>
</comment>
<feature type="region of interest" description="Disordered" evidence="1">
    <location>
        <begin position="78"/>
        <end position="130"/>
    </location>
</feature>
<evidence type="ECO:0000313" key="2">
    <source>
        <dbReference type="EMBL" id="MDS0296976.1"/>
    </source>
</evidence>
<accession>A0ABU2G939</accession>
<dbReference type="Gene3D" id="2.40.50.140">
    <property type="entry name" value="Nucleic acid-binding proteins"/>
    <property type="match status" value="1"/>
</dbReference>
<reference evidence="2 3" key="1">
    <citation type="submission" date="2022-06" db="EMBL/GenBank/DDBJ databases">
        <title>Halogeometricum sp. a new haloarchaeum isolate from saline soil.</title>
        <authorList>
            <person name="Strakova D."/>
            <person name="Galisteo C."/>
            <person name="Sanchez-Porro C."/>
            <person name="Ventosa A."/>
        </authorList>
    </citation>
    <scope>NUCLEOTIDE SEQUENCE [LARGE SCALE GENOMIC DNA]</scope>
    <source>
        <strain evidence="3">S3BR25-2</strain>
    </source>
</reference>
<sequence length="609" mass="67325">MNSSNTADKNLPATVEATTHKDPNGTADSRTDDRRSPYFRTYREEQERHRSTDTAGTTTLVTRLAGLLWAIVDQATADSSVRDTDVATEPDADPARFTERTASKTDFGTRAEPVDGLYGYTPDGDPVVPERGQLMRARTNANGQPADALLEPDAAGDLATWTPGNASSNFVDPTGEQIVGVASGLDESATRTAAPETTVSAAVDDLQAYDRPEETEDDDTTTGIETADLEVLTPGGEYVRLGDLLAEPEQFAGTSLESIERSLALEAEKQRVTDGICRPGELSDEIELVGHAKWLNNRFDELAAQRPTTTEIAAARAEAATQAREERLRPLLELDSDTHDEVCKMANRLLSEDFEKVHEVRKQPLTLAIALAKRVSRGVEPASAVLRQAEAEANDPRNIQTIGNVRYMSTRQTKGRFSTQGRVAILFENTHPGIKQAGVLQDDTGSIRFAIWRKSEWDETRPTPDPTDVGGRTLIRSYRFPELAIGDLVRAENVVKGWYGDEATFETRRDSELTILERAADDSKDDTATSETATTHERRPRQRRWTGPKTTGAPVPKNPIAYWRGSERWVFPITDWTPDWWLAQENVETVEQDRSEVSMTTGRKVTPEQ</sequence>
<evidence type="ECO:0000313" key="3">
    <source>
        <dbReference type="Proteomes" id="UP001254813"/>
    </source>
</evidence>
<protein>
    <submittedName>
        <fullName evidence="2">Uncharacterized protein</fullName>
    </submittedName>
</protein>
<dbReference type="EMBL" id="JAMQOQ010000010">
    <property type="protein sequence ID" value="MDS0296976.1"/>
    <property type="molecule type" value="Genomic_DNA"/>
</dbReference>
<feature type="compositionally biased region" description="Basic and acidic residues" evidence="1">
    <location>
        <begin position="18"/>
        <end position="52"/>
    </location>
</feature>
<organism evidence="2 3">
    <name type="scientific">Halogeometricum luteum</name>
    <dbReference type="NCBI Taxonomy" id="2950537"/>
    <lineage>
        <taxon>Archaea</taxon>
        <taxon>Methanobacteriati</taxon>
        <taxon>Methanobacteriota</taxon>
        <taxon>Stenosarchaea group</taxon>
        <taxon>Halobacteria</taxon>
        <taxon>Halobacteriales</taxon>
        <taxon>Haloferacaceae</taxon>
        <taxon>Halogeometricum</taxon>
    </lineage>
</organism>
<feature type="region of interest" description="Disordered" evidence="1">
    <location>
        <begin position="517"/>
        <end position="559"/>
    </location>
</feature>
<dbReference type="Proteomes" id="UP001254813">
    <property type="component" value="Unassembled WGS sequence"/>
</dbReference>
<feature type="compositionally biased region" description="Basic and acidic residues" evidence="1">
    <location>
        <begin position="518"/>
        <end position="527"/>
    </location>
</feature>
<dbReference type="RefSeq" id="WP_310930910.1">
    <property type="nucleotide sequence ID" value="NZ_JAMQOQ010000010.1"/>
</dbReference>
<keyword evidence="3" id="KW-1185">Reference proteome</keyword>
<name>A0ABU2G939_9EURY</name>
<feature type="region of interest" description="Disordered" evidence="1">
    <location>
        <begin position="1"/>
        <end position="56"/>
    </location>
</feature>
<gene>
    <name evidence="2" type="ORF">NDI79_22690</name>
</gene>